<keyword evidence="1" id="KW-0677">Repeat</keyword>
<feature type="region of interest" description="Disordered" evidence="4">
    <location>
        <begin position="278"/>
        <end position="359"/>
    </location>
</feature>
<dbReference type="InterPro" id="IPR051226">
    <property type="entry name" value="PP1_Regulatory_Subunit"/>
</dbReference>
<evidence type="ECO:0000256" key="2">
    <source>
        <dbReference type="ARBA" id="ARBA00023043"/>
    </source>
</evidence>
<dbReference type="Pfam" id="PF13857">
    <property type="entry name" value="Ank_5"/>
    <property type="match status" value="1"/>
</dbReference>
<feature type="repeat" description="ANK" evidence="3">
    <location>
        <begin position="163"/>
        <end position="195"/>
    </location>
</feature>
<dbReference type="SUPFAM" id="SSF48403">
    <property type="entry name" value="Ankyrin repeat"/>
    <property type="match status" value="1"/>
</dbReference>
<evidence type="ECO:0000313" key="5">
    <source>
        <dbReference type="Ensembl" id="ENSEBUP00000004251.1"/>
    </source>
</evidence>
<dbReference type="Proteomes" id="UP000694388">
    <property type="component" value="Unplaced"/>
</dbReference>
<feature type="compositionally biased region" description="Basic and acidic residues" evidence="4">
    <location>
        <begin position="252"/>
        <end position="264"/>
    </location>
</feature>
<evidence type="ECO:0000256" key="3">
    <source>
        <dbReference type="PROSITE-ProRule" id="PRU00023"/>
    </source>
</evidence>
<keyword evidence="2 3" id="KW-0040">ANK repeat</keyword>
<evidence type="ECO:0000256" key="1">
    <source>
        <dbReference type="ARBA" id="ARBA00022737"/>
    </source>
</evidence>
<evidence type="ECO:0008006" key="7">
    <source>
        <dbReference type="Google" id="ProtNLM"/>
    </source>
</evidence>
<keyword evidence="6" id="KW-1185">Reference proteome</keyword>
<dbReference type="Ensembl" id="ENSEBUT00000004676.1">
    <property type="protein sequence ID" value="ENSEBUP00000004251.1"/>
    <property type="gene ID" value="ENSEBUG00000003018.1"/>
</dbReference>
<feature type="repeat" description="ANK" evidence="3">
    <location>
        <begin position="35"/>
        <end position="67"/>
    </location>
</feature>
<feature type="repeat" description="ANK" evidence="3">
    <location>
        <begin position="130"/>
        <end position="162"/>
    </location>
</feature>
<dbReference type="OMA" id="WGQVEVA"/>
<name>A0A8C4NAZ8_EPTBU</name>
<proteinExistence type="predicted"/>
<accession>A0A8C4NAZ8</accession>
<dbReference type="GO" id="GO:0005737">
    <property type="term" value="C:cytoplasm"/>
    <property type="evidence" value="ECO:0007669"/>
    <property type="project" value="TreeGrafter"/>
</dbReference>
<reference evidence="5" key="1">
    <citation type="submission" date="2025-08" db="UniProtKB">
        <authorList>
            <consortium name="Ensembl"/>
        </authorList>
    </citation>
    <scope>IDENTIFICATION</scope>
</reference>
<dbReference type="PROSITE" id="PS50088">
    <property type="entry name" value="ANK_REPEAT"/>
    <property type="match status" value="3"/>
</dbReference>
<dbReference type="Gene3D" id="1.25.40.20">
    <property type="entry name" value="Ankyrin repeat-containing domain"/>
    <property type="match status" value="2"/>
</dbReference>
<feature type="compositionally biased region" description="Low complexity" evidence="4">
    <location>
        <begin position="297"/>
        <end position="311"/>
    </location>
</feature>
<dbReference type="GO" id="GO:0004857">
    <property type="term" value="F:enzyme inhibitor activity"/>
    <property type="evidence" value="ECO:0007669"/>
    <property type="project" value="TreeGrafter"/>
</dbReference>
<dbReference type="AlphaFoldDB" id="A0A8C4NAZ8"/>
<dbReference type="InterPro" id="IPR036770">
    <property type="entry name" value="Ankyrin_rpt-contain_sf"/>
</dbReference>
<dbReference type="PANTHER" id="PTHR24179">
    <property type="entry name" value="PROTEIN PHOSPHATASE 1 REGULATORY SUBUNIT 12"/>
    <property type="match status" value="1"/>
</dbReference>
<dbReference type="SMART" id="SM00248">
    <property type="entry name" value="ANK"/>
    <property type="match status" value="4"/>
</dbReference>
<dbReference type="InterPro" id="IPR002110">
    <property type="entry name" value="Ankyrin_rpt"/>
</dbReference>
<organism evidence="5 6">
    <name type="scientific">Eptatretus burgeri</name>
    <name type="common">Inshore hagfish</name>
    <dbReference type="NCBI Taxonomy" id="7764"/>
    <lineage>
        <taxon>Eukaryota</taxon>
        <taxon>Metazoa</taxon>
        <taxon>Chordata</taxon>
        <taxon>Craniata</taxon>
        <taxon>Vertebrata</taxon>
        <taxon>Cyclostomata</taxon>
        <taxon>Myxini</taxon>
        <taxon>Myxiniformes</taxon>
        <taxon>Myxinidae</taxon>
        <taxon>Eptatretinae</taxon>
        <taxon>Eptatretus</taxon>
    </lineage>
</organism>
<feature type="region of interest" description="Disordered" evidence="4">
    <location>
        <begin position="467"/>
        <end position="490"/>
    </location>
</feature>
<dbReference type="GO" id="GO:0017020">
    <property type="term" value="F:myosin phosphatase regulator activity"/>
    <property type="evidence" value="ECO:0007669"/>
    <property type="project" value="TreeGrafter"/>
</dbReference>
<dbReference type="PRINTS" id="PR01415">
    <property type="entry name" value="ANKYRIN"/>
</dbReference>
<feature type="compositionally biased region" description="Acidic residues" evidence="4">
    <location>
        <begin position="284"/>
        <end position="295"/>
    </location>
</feature>
<dbReference type="PANTHER" id="PTHR24179:SF29">
    <property type="entry name" value="LD46604P"/>
    <property type="match status" value="1"/>
</dbReference>
<evidence type="ECO:0000313" key="6">
    <source>
        <dbReference type="Proteomes" id="UP000694388"/>
    </source>
</evidence>
<reference evidence="5" key="2">
    <citation type="submission" date="2025-09" db="UniProtKB">
        <authorList>
            <consortium name="Ensembl"/>
        </authorList>
    </citation>
    <scope>IDENTIFICATION</scope>
</reference>
<protein>
    <recommendedName>
        <fullName evidence="7">Protein phosphatase 1 regulatory subunit 16A</fullName>
    </recommendedName>
</protein>
<feature type="compositionally biased region" description="Polar residues" evidence="4">
    <location>
        <begin position="229"/>
        <end position="242"/>
    </location>
</feature>
<sequence length="519" mass="57003">MLCLFCLVQCCIDDFEYVLKVLLQHGANVNALDHELWTPLHAAATCGHVHLVNHLISYGADLLAVNADGNMPYDICEDEATLDFIESAMTAKGITQAVVNQRRTAPEMAMIRDIEEAIKHDGNLDWRNEQGATLLHVAAAHGCVRVAEILLVHGVSVDCRDRDGWEPLHAAACWGQVEVAEMLVSHGASFDAKTNQDETAIDLCEDEGLKKHLMDLRHKQDAILKSQAKPRSSLQRRTSSAGSRGKVSRRASLGERSDRYRRERREEARLWLELESAERRAEGEGVEDSSEDVNELSDTSTKQPQQQPTSSAKNHVVLGNGNSQKPSRKQHAAPQPPALNPAPIGDGDEYVSTTGSRQSFSLDGMRHRTFCGSDGVYRATMVDTHEVTYDLNNSNGSRRNDAPRQTLCQLKKQRAAAMKRQRPFLENLTPGVAGGSHENGPLIPVPEDAAVTNTVSAVMSRVAPVDDTVPLSRSRSQPEPGVLNSAASVERDPYRPQFRSADSLDLISDPKGMRCCVLT</sequence>
<evidence type="ECO:0000256" key="4">
    <source>
        <dbReference type="SAM" id="MobiDB-lite"/>
    </source>
</evidence>
<dbReference type="GeneTree" id="ENSGT00940000154090"/>
<dbReference type="Pfam" id="PF12796">
    <property type="entry name" value="Ank_2"/>
    <property type="match status" value="1"/>
</dbReference>
<feature type="region of interest" description="Disordered" evidence="4">
    <location>
        <begin position="222"/>
        <end position="264"/>
    </location>
</feature>
<dbReference type="PROSITE" id="PS50297">
    <property type="entry name" value="ANK_REP_REGION"/>
    <property type="match status" value="3"/>
</dbReference>